<evidence type="ECO:0000313" key="1">
    <source>
        <dbReference type="EMBL" id="GBP31016.1"/>
    </source>
</evidence>
<accession>A0A4C1UYC1</accession>
<dbReference type="EMBL" id="BGZK01000240">
    <property type="protein sequence ID" value="GBP31016.1"/>
    <property type="molecule type" value="Genomic_DNA"/>
</dbReference>
<evidence type="ECO:0000313" key="2">
    <source>
        <dbReference type="Proteomes" id="UP000299102"/>
    </source>
</evidence>
<organism evidence="1 2">
    <name type="scientific">Eumeta variegata</name>
    <name type="common">Bagworm moth</name>
    <name type="synonym">Eumeta japonica</name>
    <dbReference type="NCBI Taxonomy" id="151549"/>
    <lineage>
        <taxon>Eukaryota</taxon>
        <taxon>Metazoa</taxon>
        <taxon>Ecdysozoa</taxon>
        <taxon>Arthropoda</taxon>
        <taxon>Hexapoda</taxon>
        <taxon>Insecta</taxon>
        <taxon>Pterygota</taxon>
        <taxon>Neoptera</taxon>
        <taxon>Endopterygota</taxon>
        <taxon>Lepidoptera</taxon>
        <taxon>Glossata</taxon>
        <taxon>Ditrysia</taxon>
        <taxon>Tineoidea</taxon>
        <taxon>Psychidae</taxon>
        <taxon>Oiketicinae</taxon>
        <taxon>Eumeta</taxon>
    </lineage>
</organism>
<comment type="caution">
    <text evidence="1">The sequence shown here is derived from an EMBL/GenBank/DDBJ whole genome shotgun (WGS) entry which is preliminary data.</text>
</comment>
<proteinExistence type="predicted"/>
<dbReference type="AlphaFoldDB" id="A0A4C1UYC1"/>
<keyword evidence="2" id="KW-1185">Reference proteome</keyword>
<gene>
    <name evidence="1" type="ORF">EVAR_81916_1</name>
</gene>
<sequence>MLRVKQVKELVYLDRLFTNDGDDDEDIERRGSRRVRLTCSHADIIDLVSGLGPHENTPIFDTWNKGSIFKMFTLCEDVPAFELGGGHIVEIRPGEAPIQYHWSTYGGHDLDDQPTYTIADNLYIARN</sequence>
<reference evidence="1 2" key="1">
    <citation type="journal article" date="2019" name="Commun. Biol.">
        <title>The bagworm genome reveals a unique fibroin gene that provides high tensile strength.</title>
        <authorList>
            <person name="Kono N."/>
            <person name="Nakamura H."/>
            <person name="Ohtoshi R."/>
            <person name="Tomita M."/>
            <person name="Numata K."/>
            <person name="Arakawa K."/>
        </authorList>
    </citation>
    <scope>NUCLEOTIDE SEQUENCE [LARGE SCALE GENOMIC DNA]</scope>
</reference>
<name>A0A4C1UYC1_EUMVA</name>
<dbReference type="Proteomes" id="UP000299102">
    <property type="component" value="Unassembled WGS sequence"/>
</dbReference>
<protein>
    <submittedName>
        <fullName evidence="1">Uncharacterized protein</fullName>
    </submittedName>
</protein>